<reference evidence="6 7" key="1">
    <citation type="submission" date="2017-06" db="EMBL/GenBank/DDBJ databases">
        <title>Draft Genome Sequence of Natranaerobius trueperi halophilic, alkalithermophilic bacteria from soda lakes.</title>
        <authorList>
            <person name="Zhao B."/>
        </authorList>
    </citation>
    <scope>NUCLEOTIDE SEQUENCE [LARGE SCALE GENOMIC DNA]</scope>
    <source>
        <strain evidence="6 7">DSM 18760</strain>
    </source>
</reference>
<dbReference type="InterPro" id="IPR003439">
    <property type="entry name" value="ABC_transporter-like_ATP-bd"/>
</dbReference>
<organism evidence="6 7">
    <name type="scientific">Natranaerobius trueperi</name>
    <dbReference type="NCBI Taxonomy" id="759412"/>
    <lineage>
        <taxon>Bacteria</taxon>
        <taxon>Bacillati</taxon>
        <taxon>Bacillota</taxon>
        <taxon>Clostridia</taxon>
        <taxon>Natranaerobiales</taxon>
        <taxon>Natranaerobiaceae</taxon>
        <taxon>Natranaerobius</taxon>
    </lineage>
</organism>
<accession>A0A226C1E0</accession>
<dbReference type="FunFam" id="3.40.50.300:FF:000134">
    <property type="entry name" value="Iron-enterobactin ABC transporter ATP-binding protein"/>
    <property type="match status" value="1"/>
</dbReference>
<dbReference type="Pfam" id="PF00005">
    <property type="entry name" value="ABC_tran"/>
    <property type="match status" value="1"/>
</dbReference>
<dbReference type="OrthoDB" id="9799337at2"/>
<dbReference type="InterPro" id="IPR050153">
    <property type="entry name" value="Metal_Ion_Import_ABC"/>
</dbReference>
<dbReference type="InterPro" id="IPR017871">
    <property type="entry name" value="ABC_transporter-like_CS"/>
</dbReference>
<evidence type="ECO:0000259" key="5">
    <source>
        <dbReference type="PROSITE" id="PS50893"/>
    </source>
</evidence>
<dbReference type="EMBL" id="NIQC01000001">
    <property type="protein sequence ID" value="OWZ85001.1"/>
    <property type="molecule type" value="Genomic_DNA"/>
</dbReference>
<dbReference type="Gene3D" id="3.40.50.300">
    <property type="entry name" value="P-loop containing nucleotide triphosphate hydrolases"/>
    <property type="match status" value="1"/>
</dbReference>
<comment type="similarity">
    <text evidence="1">Belongs to the ABC transporter superfamily.</text>
</comment>
<dbReference type="Proteomes" id="UP000214588">
    <property type="component" value="Unassembled WGS sequence"/>
</dbReference>
<dbReference type="PROSITE" id="PS50893">
    <property type="entry name" value="ABC_TRANSPORTER_2"/>
    <property type="match status" value="1"/>
</dbReference>
<keyword evidence="7" id="KW-1185">Reference proteome</keyword>
<evidence type="ECO:0000256" key="2">
    <source>
        <dbReference type="ARBA" id="ARBA00022448"/>
    </source>
</evidence>
<name>A0A226C1E0_9FIRM</name>
<keyword evidence="3" id="KW-0547">Nucleotide-binding</keyword>
<dbReference type="InterPro" id="IPR003593">
    <property type="entry name" value="AAA+_ATPase"/>
</dbReference>
<evidence type="ECO:0000313" key="6">
    <source>
        <dbReference type="EMBL" id="OWZ85001.1"/>
    </source>
</evidence>
<evidence type="ECO:0000256" key="4">
    <source>
        <dbReference type="ARBA" id="ARBA00022840"/>
    </source>
</evidence>
<proteinExistence type="inferred from homology"/>
<dbReference type="GO" id="GO:0005524">
    <property type="term" value="F:ATP binding"/>
    <property type="evidence" value="ECO:0007669"/>
    <property type="project" value="UniProtKB-KW"/>
</dbReference>
<feature type="domain" description="ABC transporter" evidence="5">
    <location>
        <begin position="9"/>
        <end position="241"/>
    </location>
</feature>
<dbReference type="SUPFAM" id="SSF52540">
    <property type="entry name" value="P-loop containing nucleoside triphosphate hydrolases"/>
    <property type="match status" value="1"/>
</dbReference>
<dbReference type="SMART" id="SM00382">
    <property type="entry name" value="AAA"/>
    <property type="match status" value="1"/>
</dbReference>
<dbReference type="PROSITE" id="PS00211">
    <property type="entry name" value="ABC_TRANSPORTER_1"/>
    <property type="match status" value="1"/>
</dbReference>
<dbReference type="GO" id="GO:0016887">
    <property type="term" value="F:ATP hydrolysis activity"/>
    <property type="evidence" value="ECO:0007669"/>
    <property type="project" value="InterPro"/>
</dbReference>
<comment type="caution">
    <text evidence="6">The sequence shown here is derived from an EMBL/GenBank/DDBJ whole genome shotgun (WGS) entry which is preliminary data.</text>
</comment>
<evidence type="ECO:0000256" key="1">
    <source>
        <dbReference type="ARBA" id="ARBA00005417"/>
    </source>
</evidence>
<gene>
    <name evidence="6" type="ORF">CDO51_00965</name>
</gene>
<evidence type="ECO:0000313" key="7">
    <source>
        <dbReference type="Proteomes" id="UP000214588"/>
    </source>
</evidence>
<sequence>MENKTVFAVEVNDLTVSYDETTAIENISFKVPKGQITGVIGPNGAGKSTLIKAIMGLLKCKKGSIKVFESSIKKARSNIAYVPQQNDIDLSFPISVSETVMMGRYPYLKRFKGPSKTDKELVLDSLKKVKMDYKKDRQIGELSGGERQRVFLARALSQNAELFFLDEPFSAIDFTSEEIITNLLTSLASQGKTLFVVHHDLKKASKYFDSILLINKTLVAQGKAKEVLNPENLEKAYQGKTTILDEQDEDILVVTE</sequence>
<dbReference type="CDD" id="cd03235">
    <property type="entry name" value="ABC_Metallic_Cations"/>
    <property type="match status" value="1"/>
</dbReference>
<dbReference type="PANTHER" id="PTHR42734:SF5">
    <property type="entry name" value="IRON TRANSPORT SYSTEM ATP-BINDING PROTEIN HI_0361-RELATED"/>
    <property type="match status" value="1"/>
</dbReference>
<dbReference type="RefSeq" id="WP_089022425.1">
    <property type="nucleotide sequence ID" value="NZ_NIQC01000001.1"/>
</dbReference>
<keyword evidence="2" id="KW-0813">Transport</keyword>
<dbReference type="AlphaFoldDB" id="A0A226C1E0"/>
<protein>
    <submittedName>
        <fullName evidence="6">Manganese ABC transporter ATP-binding protein</fullName>
    </submittedName>
</protein>
<dbReference type="InterPro" id="IPR027417">
    <property type="entry name" value="P-loop_NTPase"/>
</dbReference>
<keyword evidence="4 6" id="KW-0067">ATP-binding</keyword>
<dbReference type="PANTHER" id="PTHR42734">
    <property type="entry name" value="METAL TRANSPORT SYSTEM ATP-BINDING PROTEIN TM_0124-RELATED"/>
    <property type="match status" value="1"/>
</dbReference>
<evidence type="ECO:0000256" key="3">
    <source>
        <dbReference type="ARBA" id="ARBA00022741"/>
    </source>
</evidence>